<comment type="function">
    <text evidence="6">Variable subunit of the ferredoxin-thioredoxin reductase (FTR), which catalyzes the two-electron reduction of thioredoxins by the electrons provided by reduced ferredoxin.</text>
</comment>
<proteinExistence type="inferred from homology"/>
<dbReference type="EC" id="1.8.7.2" evidence="9"/>
<evidence type="ECO:0000256" key="6">
    <source>
        <dbReference type="ARBA" id="ARBA00034474"/>
    </source>
</evidence>
<evidence type="ECO:0000256" key="3">
    <source>
        <dbReference type="ARBA" id="ARBA00022640"/>
    </source>
</evidence>
<dbReference type="Proteomes" id="UP000215914">
    <property type="component" value="Chromosome 17"/>
</dbReference>
<evidence type="ECO:0000256" key="4">
    <source>
        <dbReference type="ARBA" id="ARBA00023002"/>
    </source>
</evidence>
<dbReference type="OMA" id="DANLEGM"/>
<evidence type="ECO:0000313" key="11">
    <source>
        <dbReference type="Proteomes" id="UP000215914"/>
    </source>
</evidence>
<evidence type="ECO:0000259" key="8">
    <source>
        <dbReference type="Pfam" id="PF02941"/>
    </source>
</evidence>
<name>A0A251RSZ6_HELAN</name>
<dbReference type="Gene3D" id="2.30.30.50">
    <property type="match status" value="1"/>
</dbReference>
<comment type="subunit">
    <text evidence="5">Heterodimer of subunit A (variable subunit) and subunit B (catalytic subunit). Heterodimeric FTR forms a complex with ferredoxin and thioredoxin.</text>
</comment>
<comment type="similarity">
    <text evidence="7">Belongs to the ferredoxin thioredoxin reductase alpha subunit family.</text>
</comment>
<reference evidence="10" key="2">
    <citation type="submission" date="2017-02" db="EMBL/GenBank/DDBJ databases">
        <title>Sunflower complete genome.</title>
        <authorList>
            <person name="Langlade N."/>
            <person name="Munos S."/>
        </authorList>
    </citation>
    <scope>NUCLEOTIDE SEQUENCE [LARGE SCALE GENOMIC DNA]</scope>
    <source>
        <tissue evidence="10">Leaves</tissue>
    </source>
</reference>
<dbReference type="PANTHER" id="PTHR46937">
    <property type="entry name" value="FERREDOXIN-THIOREDOXIN REDUCTASE, VARIABLE CHAIN"/>
    <property type="match status" value="1"/>
</dbReference>
<comment type="subcellular location">
    <subcellularLocation>
        <location evidence="1">Plastid</location>
        <location evidence="1">Chloroplast</location>
    </subcellularLocation>
</comment>
<gene>
    <name evidence="10" type="ORF">HannXRQ_Chr17g0563021</name>
    <name evidence="9" type="ORF">HanXRQr2_Chr17g0822311</name>
</gene>
<dbReference type="GO" id="GO:0009507">
    <property type="term" value="C:chloroplast"/>
    <property type="evidence" value="ECO:0007669"/>
    <property type="project" value="UniProtKB-SubCell"/>
</dbReference>
<accession>A0A251RSZ6</accession>
<keyword evidence="4 9" id="KW-0560">Oxidoreductase</keyword>
<dbReference type="FunCoup" id="A0A251RSZ6">
    <property type="interactions" value="1345"/>
</dbReference>
<feature type="domain" description="Ferredoxin thioredoxin reductase alpha chain" evidence="8">
    <location>
        <begin position="87"/>
        <end position="161"/>
    </location>
</feature>
<organism evidence="10 11">
    <name type="scientific">Helianthus annuus</name>
    <name type="common">Common sunflower</name>
    <dbReference type="NCBI Taxonomy" id="4232"/>
    <lineage>
        <taxon>Eukaryota</taxon>
        <taxon>Viridiplantae</taxon>
        <taxon>Streptophyta</taxon>
        <taxon>Embryophyta</taxon>
        <taxon>Tracheophyta</taxon>
        <taxon>Spermatophyta</taxon>
        <taxon>Magnoliopsida</taxon>
        <taxon>eudicotyledons</taxon>
        <taxon>Gunneridae</taxon>
        <taxon>Pentapetalae</taxon>
        <taxon>asterids</taxon>
        <taxon>campanulids</taxon>
        <taxon>Asterales</taxon>
        <taxon>Asteraceae</taxon>
        <taxon>Asteroideae</taxon>
        <taxon>Heliantheae alliance</taxon>
        <taxon>Heliantheae</taxon>
        <taxon>Helianthus</taxon>
    </lineage>
</organism>
<dbReference type="InterPro" id="IPR004207">
    <property type="entry name" value="Fd_thioredoxin_Rdtase_alpha"/>
</dbReference>
<dbReference type="SUPFAM" id="SSF50090">
    <property type="entry name" value="Electron transport accessory proteins"/>
    <property type="match status" value="1"/>
</dbReference>
<dbReference type="EMBL" id="MNCJ02000332">
    <property type="protein sequence ID" value="KAF5757069.1"/>
    <property type="molecule type" value="Genomic_DNA"/>
</dbReference>
<dbReference type="PANTHER" id="PTHR46937:SF4">
    <property type="entry name" value="FERREDOXIN-THIOREDOXIN REDUCTASE SUBUNIT A1, CHLOROPLASTIC"/>
    <property type="match status" value="1"/>
</dbReference>
<dbReference type="AlphaFoldDB" id="A0A251RSZ6"/>
<dbReference type="InterPro" id="IPR044166">
    <property type="entry name" value="FTRV"/>
</dbReference>
<evidence type="ECO:0000256" key="2">
    <source>
        <dbReference type="ARBA" id="ARBA00022528"/>
    </source>
</evidence>
<dbReference type="GO" id="GO:0103012">
    <property type="term" value="F:ferredoxin-thioredoxin reductase activity"/>
    <property type="evidence" value="ECO:0007669"/>
    <property type="project" value="UniProtKB-EC"/>
</dbReference>
<dbReference type="Gramene" id="mRNA:HanXRQr2_Chr17g0822311">
    <property type="protein sequence ID" value="CDS:HanXRQr2_Chr17g0822311.1"/>
    <property type="gene ID" value="HanXRQr2_Chr17g0822311"/>
</dbReference>
<dbReference type="STRING" id="4232.A0A251RSZ6"/>
<dbReference type="Pfam" id="PF02941">
    <property type="entry name" value="FeThRed_A"/>
    <property type="match status" value="1"/>
</dbReference>
<protein>
    <submittedName>
        <fullName evidence="9">Ferredoxin:thioredoxin reductase</fullName>
        <ecNumber evidence="9">1.8.7.2</ecNumber>
    </submittedName>
    <submittedName>
        <fullName evidence="10">Putative lipoyl synthase, Electron transport accessory protein-like domain protein</fullName>
    </submittedName>
</protein>
<keyword evidence="2" id="KW-0150">Chloroplast</keyword>
<keyword evidence="3" id="KW-0934">Plastid</keyword>
<dbReference type="FunFam" id="2.30.30.50:FF:000002">
    <property type="entry name" value="Ferredoxin-thioredoxin reductase, variable chain"/>
    <property type="match status" value="1"/>
</dbReference>
<evidence type="ECO:0000313" key="10">
    <source>
        <dbReference type="EMBL" id="OTF87545.1"/>
    </source>
</evidence>
<reference evidence="9 11" key="1">
    <citation type="journal article" date="2017" name="Nature">
        <title>The sunflower genome provides insights into oil metabolism, flowering and Asterid evolution.</title>
        <authorList>
            <person name="Badouin H."/>
            <person name="Gouzy J."/>
            <person name="Grassa C.J."/>
            <person name="Murat F."/>
            <person name="Staton S.E."/>
            <person name="Cottret L."/>
            <person name="Lelandais-Briere C."/>
            <person name="Owens G.L."/>
            <person name="Carrere S."/>
            <person name="Mayjonade B."/>
            <person name="Legrand L."/>
            <person name="Gill N."/>
            <person name="Kane N.C."/>
            <person name="Bowers J.E."/>
            <person name="Hubner S."/>
            <person name="Bellec A."/>
            <person name="Berard A."/>
            <person name="Berges H."/>
            <person name="Blanchet N."/>
            <person name="Boniface M.C."/>
            <person name="Brunel D."/>
            <person name="Catrice O."/>
            <person name="Chaidir N."/>
            <person name="Claudel C."/>
            <person name="Donnadieu C."/>
            <person name="Faraut T."/>
            <person name="Fievet G."/>
            <person name="Helmstetter N."/>
            <person name="King M."/>
            <person name="Knapp S.J."/>
            <person name="Lai Z."/>
            <person name="Le Paslier M.C."/>
            <person name="Lippi Y."/>
            <person name="Lorenzon L."/>
            <person name="Mandel J.R."/>
            <person name="Marage G."/>
            <person name="Marchand G."/>
            <person name="Marquand E."/>
            <person name="Bret-Mestries E."/>
            <person name="Morien E."/>
            <person name="Nambeesan S."/>
            <person name="Nguyen T."/>
            <person name="Pegot-Espagnet P."/>
            <person name="Pouilly N."/>
            <person name="Raftis F."/>
            <person name="Sallet E."/>
            <person name="Schiex T."/>
            <person name="Thomas J."/>
            <person name="Vandecasteele C."/>
            <person name="Vares D."/>
            <person name="Vear F."/>
            <person name="Vautrin S."/>
            <person name="Crespi M."/>
            <person name="Mangin B."/>
            <person name="Burke J.M."/>
            <person name="Salse J."/>
            <person name="Munos S."/>
            <person name="Vincourt P."/>
            <person name="Rieseberg L.H."/>
            <person name="Langlade N.B."/>
        </authorList>
    </citation>
    <scope>NUCLEOTIDE SEQUENCE [LARGE SCALE GENOMIC DNA]</scope>
    <source>
        <strain evidence="11">cv. SF193</strain>
        <tissue evidence="9">Leaves</tissue>
    </source>
</reference>
<dbReference type="InParanoid" id="A0A251RSZ6"/>
<reference evidence="9" key="3">
    <citation type="submission" date="2020-06" db="EMBL/GenBank/DDBJ databases">
        <title>Helianthus annuus Genome sequencing and assembly Release 2.</title>
        <authorList>
            <person name="Gouzy J."/>
            <person name="Langlade N."/>
            <person name="Munos S."/>
        </authorList>
    </citation>
    <scope>NUCLEOTIDE SEQUENCE</scope>
    <source>
        <tissue evidence="9">Leaves</tissue>
    </source>
</reference>
<keyword evidence="11" id="KW-1185">Reference proteome</keyword>
<evidence type="ECO:0000313" key="9">
    <source>
        <dbReference type="EMBL" id="KAF5757069.1"/>
    </source>
</evidence>
<evidence type="ECO:0000256" key="5">
    <source>
        <dbReference type="ARBA" id="ARBA00026011"/>
    </source>
</evidence>
<dbReference type="InterPro" id="IPR008990">
    <property type="entry name" value="Elect_transpt_acc-like_dom_sf"/>
</dbReference>
<evidence type="ECO:0000256" key="7">
    <source>
        <dbReference type="ARBA" id="ARBA00034490"/>
    </source>
</evidence>
<evidence type="ECO:0000256" key="1">
    <source>
        <dbReference type="ARBA" id="ARBA00004229"/>
    </source>
</evidence>
<dbReference type="GO" id="GO:0015979">
    <property type="term" value="P:photosynthesis"/>
    <property type="evidence" value="ECO:0007669"/>
    <property type="project" value="InterPro"/>
</dbReference>
<dbReference type="EMBL" id="CM007906">
    <property type="protein sequence ID" value="OTF87545.1"/>
    <property type="molecule type" value="Genomic_DNA"/>
</dbReference>
<dbReference type="OrthoDB" id="1916328at2759"/>
<sequence>MTFPATIAAATPLNLSSVNTRVTPTLPCACSCDSSSLFTVKNLIKRRSDRRLNRISPVKSAASDSTAIADNPIVASTSEEDEIQAKVGARVRVTVPLKVYHVPKVPEVDLNGMEGKLKEYVAVWKGKHISANFPYKIEFFEKLEGRGDAPVKFFAHLKEDEFEFLD</sequence>